<dbReference type="InterPro" id="IPR037066">
    <property type="entry name" value="Plug_dom_sf"/>
</dbReference>
<dbReference type="SUPFAM" id="SSF49464">
    <property type="entry name" value="Carboxypeptidase regulatory domain-like"/>
    <property type="match status" value="1"/>
</dbReference>
<feature type="signal peptide" evidence="10">
    <location>
        <begin position="1"/>
        <end position="20"/>
    </location>
</feature>
<dbReference type="InterPro" id="IPR008969">
    <property type="entry name" value="CarboxyPept-like_regulatory"/>
</dbReference>
<keyword evidence="10" id="KW-0732">Signal</keyword>
<dbReference type="RefSeq" id="WP_166249188.1">
    <property type="nucleotide sequence ID" value="NZ_CP049616.1"/>
</dbReference>
<dbReference type="Pfam" id="PF00593">
    <property type="entry name" value="TonB_dep_Rec_b-barrel"/>
    <property type="match status" value="1"/>
</dbReference>
<evidence type="ECO:0000256" key="4">
    <source>
        <dbReference type="ARBA" id="ARBA00022692"/>
    </source>
</evidence>
<dbReference type="KEGG" id="mut:GVT53_14335"/>
<evidence type="ECO:0000256" key="6">
    <source>
        <dbReference type="ARBA" id="ARBA00023136"/>
    </source>
</evidence>
<evidence type="ECO:0000256" key="8">
    <source>
        <dbReference type="PROSITE-ProRule" id="PRU01360"/>
    </source>
</evidence>
<keyword evidence="7 8" id="KW-0998">Cell outer membrane</keyword>
<reference evidence="13 14" key="1">
    <citation type="submission" date="2020-02" db="EMBL/GenBank/DDBJ databases">
        <title>Complete genome of Muricauda sp. 501str8.</title>
        <authorList>
            <person name="Dong B."/>
            <person name="Zhu S."/>
            <person name="Yang J."/>
            <person name="Chen J."/>
        </authorList>
    </citation>
    <scope>NUCLEOTIDE SEQUENCE [LARGE SCALE GENOMIC DNA]</scope>
    <source>
        <strain evidence="13 14">501str8</strain>
    </source>
</reference>
<dbReference type="PANTHER" id="PTHR47234:SF3">
    <property type="entry name" value="SECRETIN_TONB SHORT N-TERMINAL DOMAIN-CONTAINING PROTEIN"/>
    <property type="match status" value="1"/>
</dbReference>
<comment type="similarity">
    <text evidence="8 9">Belongs to the TonB-dependent receptor family.</text>
</comment>
<proteinExistence type="inferred from homology"/>
<comment type="subcellular location">
    <subcellularLocation>
        <location evidence="1 8">Cell outer membrane</location>
        <topology evidence="1 8">Multi-pass membrane protein</topology>
    </subcellularLocation>
</comment>
<dbReference type="GO" id="GO:0009279">
    <property type="term" value="C:cell outer membrane"/>
    <property type="evidence" value="ECO:0007669"/>
    <property type="project" value="UniProtKB-SubCell"/>
</dbReference>
<keyword evidence="13" id="KW-0675">Receptor</keyword>
<accession>A0A6G7J5P1</accession>
<keyword evidence="2 8" id="KW-0813">Transport</keyword>
<keyword evidence="3 8" id="KW-1134">Transmembrane beta strand</keyword>
<dbReference type="InterPro" id="IPR036942">
    <property type="entry name" value="Beta-barrel_TonB_sf"/>
</dbReference>
<evidence type="ECO:0000313" key="14">
    <source>
        <dbReference type="Proteomes" id="UP000502928"/>
    </source>
</evidence>
<dbReference type="InterPro" id="IPR012910">
    <property type="entry name" value="Plug_dom"/>
</dbReference>
<dbReference type="Gene3D" id="2.40.170.20">
    <property type="entry name" value="TonB-dependent receptor, beta-barrel domain"/>
    <property type="match status" value="1"/>
</dbReference>
<dbReference type="Pfam" id="PF07715">
    <property type="entry name" value="Plug"/>
    <property type="match status" value="1"/>
</dbReference>
<evidence type="ECO:0000259" key="11">
    <source>
        <dbReference type="Pfam" id="PF00593"/>
    </source>
</evidence>
<feature type="domain" description="TonB-dependent receptor-like beta-barrel" evidence="11">
    <location>
        <begin position="445"/>
        <end position="939"/>
    </location>
</feature>
<evidence type="ECO:0000256" key="10">
    <source>
        <dbReference type="SAM" id="SignalP"/>
    </source>
</evidence>
<evidence type="ECO:0000256" key="3">
    <source>
        <dbReference type="ARBA" id="ARBA00022452"/>
    </source>
</evidence>
<protein>
    <submittedName>
        <fullName evidence="13">TonB-dependent receptor</fullName>
    </submittedName>
</protein>
<keyword evidence="6 8" id="KW-0472">Membrane</keyword>
<dbReference type="FunFam" id="2.60.40.1120:FF:000003">
    <property type="entry name" value="Outer membrane protein Omp121"/>
    <property type="match status" value="1"/>
</dbReference>
<dbReference type="Proteomes" id="UP000502928">
    <property type="component" value="Chromosome"/>
</dbReference>
<dbReference type="SUPFAM" id="SSF56935">
    <property type="entry name" value="Porins"/>
    <property type="match status" value="1"/>
</dbReference>
<keyword evidence="14" id="KW-1185">Reference proteome</keyword>
<dbReference type="Pfam" id="PF13715">
    <property type="entry name" value="CarbopepD_reg_2"/>
    <property type="match status" value="1"/>
</dbReference>
<feature type="domain" description="TonB-dependent receptor plug" evidence="12">
    <location>
        <begin position="112"/>
        <end position="233"/>
    </location>
</feature>
<name>A0A6G7J5P1_9FLAO</name>
<dbReference type="Gene3D" id="2.170.130.10">
    <property type="entry name" value="TonB-dependent receptor, plug domain"/>
    <property type="match status" value="1"/>
</dbReference>
<dbReference type="InterPro" id="IPR000531">
    <property type="entry name" value="Beta-barrel_TonB"/>
</dbReference>
<keyword evidence="5 9" id="KW-0798">TonB box</keyword>
<keyword evidence="4 8" id="KW-0812">Transmembrane</keyword>
<evidence type="ECO:0000256" key="1">
    <source>
        <dbReference type="ARBA" id="ARBA00004571"/>
    </source>
</evidence>
<dbReference type="PANTHER" id="PTHR47234">
    <property type="match status" value="1"/>
</dbReference>
<dbReference type="PROSITE" id="PS52016">
    <property type="entry name" value="TONB_DEPENDENT_REC_3"/>
    <property type="match status" value="1"/>
</dbReference>
<evidence type="ECO:0000256" key="9">
    <source>
        <dbReference type="RuleBase" id="RU003357"/>
    </source>
</evidence>
<evidence type="ECO:0000256" key="7">
    <source>
        <dbReference type="ARBA" id="ARBA00023237"/>
    </source>
</evidence>
<dbReference type="AlphaFoldDB" id="A0A6G7J5P1"/>
<dbReference type="Gene3D" id="2.60.40.1120">
    <property type="entry name" value="Carboxypeptidase-like, regulatory domain"/>
    <property type="match status" value="1"/>
</dbReference>
<sequence length="982" mass="106676">MKRMKLAFLFVLLVSFTGMAQEVTGTVYDDQNVPLPGASVQVKGTTTGAITDFDGNYSIAASTGDILVFSYVGFNTQEATVTGSTLDVTLQAGLELENVVVVGSRNANRTSTDSPVPVDVLDVTELVQSAPQVTVTEILNYAAPSFTSNPQTISDGTDHIAPAALRGLGPDQVLVLINGKRRHKTGLVNVNGTFGRGSVGTDMTTIPSNSISRIEILRDGAAAQYGSDAIAGVINIVLKNTVNELQVDVNTGAHFTSEHSPQKKIDGEKVNLGLNYGLPIGKEGGFINFTGNFNHRGWTNRMQEWEGSIFHAANAIERVANEAGYDVSKLLDNDISDVQQYASQVGYFSQETINAINNANTYEEIFGINDGVNSQAGILSSLTFNDDDIVTGIAGNNVTDQELLARGLQRSDFNMRVGQSKLRGAQFFANLSIPLDENLEIYGFGGLSFKNGNAGGFYRLPNQSRTYSPAYPNGFLPEINSNIVDKSAAFGIKGMIGDWNVDFSNSYGKNEFMYHVTNSNNASMENATPFQANSGGFDYSENTSNFDMSRFYEDTMAGLNIAFGAEYRVENYGIIAGEEISYAQYNTLGIPHDPTDPDSVVPTDFFGNSRPGGIQVFPGFKPDNEVNAFRNTIAGYFDVEADFTESILLSGAVRYENFSDFGGTLNFKVATRLKISENFNFRGGGQTGFRAPSLHQIHYSSTSTLFVDGVPNEVGVFPNTSRVARLLGIEPLKEETSVGATAGFTARVPSANLKFTLDGFLINIDDRVILTGQFDDNDNAELANLFQQANATQAAFFANSVDTQTKGLDFVVDHKANISDNVSLTNTLAMTVSETTVEKVKVPEAIADAGLSDTYFDPTSRIYLESAVPTTKGNLSHNVKVGDNWSFFLRNGYFGEVREATNEEDPTIDYTFGAKIVTDLTIGFNFTESATFTIGANNLLDVYPDENDPAFRSEGRFIYSRRSVQFGQNGRYVFGRLTFKIK</sequence>
<dbReference type="InterPro" id="IPR039426">
    <property type="entry name" value="TonB-dep_rcpt-like"/>
</dbReference>
<gene>
    <name evidence="13" type="ORF">GVT53_14335</name>
</gene>
<organism evidence="13 14">
    <name type="scientific">Flagellimonas oceani</name>
    <dbReference type="NCBI Taxonomy" id="2698672"/>
    <lineage>
        <taxon>Bacteria</taxon>
        <taxon>Pseudomonadati</taxon>
        <taxon>Bacteroidota</taxon>
        <taxon>Flavobacteriia</taxon>
        <taxon>Flavobacteriales</taxon>
        <taxon>Flavobacteriaceae</taxon>
        <taxon>Flagellimonas</taxon>
    </lineage>
</organism>
<evidence type="ECO:0000256" key="5">
    <source>
        <dbReference type="ARBA" id="ARBA00023077"/>
    </source>
</evidence>
<feature type="chain" id="PRO_5026263127" evidence="10">
    <location>
        <begin position="21"/>
        <end position="982"/>
    </location>
</feature>
<evidence type="ECO:0000313" key="13">
    <source>
        <dbReference type="EMBL" id="QII45802.1"/>
    </source>
</evidence>
<evidence type="ECO:0000256" key="2">
    <source>
        <dbReference type="ARBA" id="ARBA00022448"/>
    </source>
</evidence>
<dbReference type="EMBL" id="CP049616">
    <property type="protein sequence ID" value="QII45802.1"/>
    <property type="molecule type" value="Genomic_DNA"/>
</dbReference>
<evidence type="ECO:0000259" key="12">
    <source>
        <dbReference type="Pfam" id="PF07715"/>
    </source>
</evidence>